<feature type="repeat" description="PPR" evidence="3">
    <location>
        <begin position="238"/>
        <end position="268"/>
    </location>
</feature>
<dbReference type="Pfam" id="PF20431">
    <property type="entry name" value="E_motif"/>
    <property type="match status" value="1"/>
</dbReference>
<dbReference type="InterPro" id="IPR011990">
    <property type="entry name" value="TPR-like_helical_dom_sf"/>
</dbReference>
<dbReference type="FunFam" id="1.25.40.10:FF:000366">
    <property type="entry name" value="Pentatricopeptide (PPR) repeat-containing protein"/>
    <property type="match status" value="1"/>
</dbReference>
<sequence length="678" mass="75714">MPLLKLAVGVCLVMSIMQNKKTQINTPLHQNIKKCLPRKREREIEYGIPVNGRHSGSDEASCKSGLSSCVFPFHGLFADIAVWRRIPLTAKNLHAQIIKTGLEQCGPLLNSLLDVYGKCCLVRDALHVFDEMPHRDQVSWASILTALNQANLPHLSLSMLPTMLRHDGLEPDHFVLATLVKACARLDAIRQGKQVHARFLLSQFRDDDVVKSSLVDMYVKCGLPDNARAVFDSISLKNSISWTAMISGYARSGRKLDAFDLFKRAPVRNLFSWTALISGLVQSGSGVDAFHLFIEMRREGVDIVDPLVLSSTIGASANLAVLELGKQIHGLVISLGYESCIFISNALVDMYAKSSDILAANEVFGSMQRRDVVSWTSIIVGVAQHGQAEDALALYDEMISAGVKPNEVTFVGLIYACSHVGLVRKGRHLFKSMIEDYGISPSLQHYTCFLDLLSRSGHLDEAENLINAMPFKPDEPTWAALLSACKHHNNIEMGIRVADHLLSLKPEDPSTYILLSNIYAGAALWEKVSKVRKLMAGMEVKKQPGYSCIGFGKESQVFYAGETTHPMKDEIFGFLKELDREMRRRGYIPDTSSVLHDMDQQEKERQLFWHSERLAVAYGLLKAVPGTVIRVVKNLRICRDCHTVLKFISTITKREIVVRDANRHHHFKGGKCSCNDFW</sequence>
<evidence type="ECO:0000256" key="2">
    <source>
        <dbReference type="ARBA" id="ARBA00022737"/>
    </source>
</evidence>
<dbReference type="InterPro" id="IPR046960">
    <property type="entry name" value="PPR_At4g14850-like_plant"/>
</dbReference>
<evidence type="ECO:0000313" key="6">
    <source>
        <dbReference type="Proteomes" id="UP000327013"/>
    </source>
</evidence>
<keyword evidence="2" id="KW-0677">Repeat</keyword>
<dbReference type="EMBL" id="CM017323">
    <property type="protein sequence ID" value="KAE8022879.1"/>
    <property type="molecule type" value="Genomic_DNA"/>
</dbReference>
<dbReference type="OrthoDB" id="1854885at2759"/>
<dbReference type="PANTHER" id="PTHR47926">
    <property type="entry name" value="PENTATRICOPEPTIDE REPEAT-CONTAINING PROTEIN"/>
    <property type="match status" value="1"/>
</dbReference>
<dbReference type="NCBIfam" id="TIGR00756">
    <property type="entry name" value="PPR"/>
    <property type="match status" value="5"/>
</dbReference>
<name>A0A5N6QZD5_9ROSI</name>
<evidence type="ECO:0000313" key="5">
    <source>
        <dbReference type="EMBL" id="KAE8022879.1"/>
    </source>
</evidence>
<protein>
    <recommendedName>
        <fullName evidence="4">DYW domain-containing protein</fullName>
    </recommendedName>
</protein>
<dbReference type="Pfam" id="PF01535">
    <property type="entry name" value="PPR"/>
    <property type="match status" value="5"/>
</dbReference>
<dbReference type="PROSITE" id="PS51375">
    <property type="entry name" value="PPR"/>
    <property type="match status" value="3"/>
</dbReference>
<organism evidence="5 6">
    <name type="scientific">Carpinus fangiana</name>
    <dbReference type="NCBI Taxonomy" id="176857"/>
    <lineage>
        <taxon>Eukaryota</taxon>
        <taxon>Viridiplantae</taxon>
        <taxon>Streptophyta</taxon>
        <taxon>Embryophyta</taxon>
        <taxon>Tracheophyta</taxon>
        <taxon>Spermatophyta</taxon>
        <taxon>Magnoliopsida</taxon>
        <taxon>eudicotyledons</taxon>
        <taxon>Gunneridae</taxon>
        <taxon>Pentapetalae</taxon>
        <taxon>rosids</taxon>
        <taxon>fabids</taxon>
        <taxon>Fagales</taxon>
        <taxon>Betulaceae</taxon>
        <taxon>Carpinus</taxon>
    </lineage>
</organism>
<keyword evidence="6" id="KW-1185">Reference proteome</keyword>
<dbReference type="FunFam" id="1.25.40.10:FF:000031">
    <property type="entry name" value="Pentatricopeptide repeat-containing protein mitochondrial"/>
    <property type="match status" value="1"/>
</dbReference>
<gene>
    <name evidence="5" type="ORF">FH972_008640</name>
</gene>
<feature type="domain" description="DYW" evidence="4">
    <location>
        <begin position="586"/>
        <end position="678"/>
    </location>
</feature>
<evidence type="ECO:0000256" key="3">
    <source>
        <dbReference type="PROSITE-ProRule" id="PRU00708"/>
    </source>
</evidence>
<dbReference type="GO" id="GO:0009451">
    <property type="term" value="P:RNA modification"/>
    <property type="evidence" value="ECO:0007669"/>
    <property type="project" value="InterPro"/>
</dbReference>
<dbReference type="InterPro" id="IPR032867">
    <property type="entry name" value="DYW_dom"/>
</dbReference>
<dbReference type="Proteomes" id="UP000327013">
    <property type="component" value="Chromosome 3"/>
</dbReference>
<dbReference type="PANTHER" id="PTHR47926:SF495">
    <property type="entry name" value="DYW DOMAIN-CONTAINING PROTEIN"/>
    <property type="match status" value="1"/>
</dbReference>
<dbReference type="InterPro" id="IPR046848">
    <property type="entry name" value="E_motif"/>
</dbReference>
<evidence type="ECO:0000259" key="4">
    <source>
        <dbReference type="Pfam" id="PF14432"/>
    </source>
</evidence>
<feature type="repeat" description="PPR" evidence="3">
    <location>
        <begin position="269"/>
        <end position="303"/>
    </location>
</feature>
<comment type="similarity">
    <text evidence="1">Belongs to the PPR family. PCMP-H subfamily.</text>
</comment>
<dbReference type="AlphaFoldDB" id="A0A5N6QZD5"/>
<proteinExistence type="inferred from homology"/>
<dbReference type="Pfam" id="PF14432">
    <property type="entry name" value="DYW_deaminase"/>
    <property type="match status" value="1"/>
</dbReference>
<reference evidence="5 6" key="1">
    <citation type="submission" date="2019-06" db="EMBL/GenBank/DDBJ databases">
        <title>A chromosomal-level reference genome of Carpinus fangiana (Coryloideae, Betulaceae).</title>
        <authorList>
            <person name="Yang X."/>
            <person name="Wang Z."/>
            <person name="Zhang L."/>
            <person name="Hao G."/>
            <person name="Liu J."/>
            <person name="Yang Y."/>
        </authorList>
    </citation>
    <scope>NUCLEOTIDE SEQUENCE [LARGE SCALE GENOMIC DNA]</scope>
    <source>
        <strain evidence="5">Cfa_2016G</strain>
        <tissue evidence="5">Leaf</tissue>
    </source>
</reference>
<dbReference type="Pfam" id="PF13041">
    <property type="entry name" value="PPR_2"/>
    <property type="match status" value="1"/>
</dbReference>
<dbReference type="Gene3D" id="1.25.40.10">
    <property type="entry name" value="Tetratricopeptide repeat domain"/>
    <property type="match status" value="3"/>
</dbReference>
<evidence type="ECO:0000256" key="1">
    <source>
        <dbReference type="ARBA" id="ARBA00006643"/>
    </source>
</evidence>
<dbReference type="GO" id="GO:0003723">
    <property type="term" value="F:RNA binding"/>
    <property type="evidence" value="ECO:0007669"/>
    <property type="project" value="InterPro"/>
</dbReference>
<feature type="repeat" description="PPR" evidence="3">
    <location>
        <begin position="371"/>
        <end position="405"/>
    </location>
</feature>
<dbReference type="InterPro" id="IPR002885">
    <property type="entry name" value="PPR_rpt"/>
</dbReference>
<dbReference type="GO" id="GO:0008270">
    <property type="term" value="F:zinc ion binding"/>
    <property type="evidence" value="ECO:0007669"/>
    <property type="project" value="InterPro"/>
</dbReference>
<accession>A0A5N6QZD5</accession>